<evidence type="ECO:0000313" key="4">
    <source>
        <dbReference type="Proteomes" id="UP000595046"/>
    </source>
</evidence>
<evidence type="ECO:0000313" key="3">
    <source>
        <dbReference type="EMBL" id="QPP09640.1"/>
    </source>
</evidence>
<feature type="compositionally biased region" description="Low complexity" evidence="1">
    <location>
        <begin position="155"/>
        <end position="167"/>
    </location>
</feature>
<name>A0A7T1WW42_9ACTN</name>
<evidence type="ECO:0000256" key="1">
    <source>
        <dbReference type="SAM" id="MobiDB-lite"/>
    </source>
</evidence>
<dbReference type="Gene3D" id="3.10.450.50">
    <property type="match status" value="1"/>
</dbReference>
<gene>
    <name evidence="3" type="ORF">G4Z16_28130</name>
</gene>
<organism evidence="3 4">
    <name type="scientific">Streptomyces bathyalis</name>
    <dbReference type="NCBI Taxonomy" id="2710756"/>
    <lineage>
        <taxon>Bacteria</taxon>
        <taxon>Bacillati</taxon>
        <taxon>Actinomycetota</taxon>
        <taxon>Actinomycetes</taxon>
        <taxon>Kitasatosporales</taxon>
        <taxon>Streptomycetaceae</taxon>
        <taxon>Streptomyces</taxon>
    </lineage>
</organism>
<dbReference type="InterPro" id="IPR032710">
    <property type="entry name" value="NTF2-like_dom_sf"/>
</dbReference>
<dbReference type="NCBIfam" id="TIGR02246">
    <property type="entry name" value="SgcJ/EcaC family oxidoreductase"/>
    <property type="match status" value="1"/>
</dbReference>
<dbReference type="Proteomes" id="UP000595046">
    <property type="component" value="Chromosome"/>
</dbReference>
<dbReference type="InterPro" id="IPR011944">
    <property type="entry name" value="Steroid_delta5-4_isomerase"/>
</dbReference>
<dbReference type="InterPro" id="IPR027843">
    <property type="entry name" value="DUF4440"/>
</dbReference>
<dbReference type="EMBL" id="CP048882">
    <property type="protein sequence ID" value="QPP09640.1"/>
    <property type="molecule type" value="Genomic_DNA"/>
</dbReference>
<feature type="region of interest" description="Disordered" evidence="1">
    <location>
        <begin position="136"/>
        <end position="167"/>
    </location>
</feature>
<dbReference type="Pfam" id="PF14534">
    <property type="entry name" value="DUF4440"/>
    <property type="match status" value="1"/>
</dbReference>
<feature type="domain" description="DUF4440" evidence="2">
    <location>
        <begin position="9"/>
        <end position="123"/>
    </location>
</feature>
<dbReference type="RefSeq" id="WP_197353409.1">
    <property type="nucleotide sequence ID" value="NZ_CP048882.1"/>
</dbReference>
<feature type="compositionally biased region" description="Basic and acidic residues" evidence="1">
    <location>
        <begin position="137"/>
        <end position="147"/>
    </location>
</feature>
<proteinExistence type="predicted"/>
<protein>
    <submittedName>
        <fullName evidence="3">SgcJ/EcaC family oxidoreductase</fullName>
    </submittedName>
</protein>
<evidence type="ECO:0000259" key="2">
    <source>
        <dbReference type="Pfam" id="PF14534"/>
    </source>
</evidence>
<accession>A0A7T1WW42</accession>
<dbReference type="KEGG" id="sbat:G4Z16_28130"/>
<dbReference type="AlphaFoldDB" id="A0A7T1WW42"/>
<reference evidence="4" key="1">
    <citation type="submission" date="2020-02" db="EMBL/GenBank/DDBJ databases">
        <title>Streptomyces sp. ASO4wet.</title>
        <authorList>
            <person name="Risdian C."/>
            <person name="Landwehr W."/>
            <person name="Schupp P."/>
            <person name="Wink J."/>
        </authorList>
    </citation>
    <scope>NUCLEOTIDE SEQUENCE [LARGE SCALE GENOMIC DNA]</scope>
    <source>
        <strain evidence="4">ASO4wet</strain>
    </source>
</reference>
<sequence length="167" mass="17714">MNSTDRDAIDTLVESLVAAFNRHEARGFAAGFTESASFVDVLGRRMAGRQGIEAGHRFPFGGPLAEAVLTVEKRTDTVVHPDVAVVDLAWRTRGGRGGDGRAVGERVGLLSLTTVRSGSRWQIALGHNVDYTNAFDRTTDSPDRADASRTPGTPGEVVVTGSSETSS</sequence>
<dbReference type="SUPFAM" id="SSF54427">
    <property type="entry name" value="NTF2-like"/>
    <property type="match status" value="1"/>
</dbReference>
<keyword evidence="4" id="KW-1185">Reference proteome</keyword>